<dbReference type="Proteomes" id="UP000308528">
    <property type="component" value="Unassembled WGS sequence"/>
</dbReference>
<gene>
    <name evidence="1" type="ORF">E4021_02990</name>
</gene>
<organism evidence="1 2">
    <name type="scientific">Neolewinella litorea</name>
    <dbReference type="NCBI Taxonomy" id="2562452"/>
    <lineage>
        <taxon>Bacteria</taxon>
        <taxon>Pseudomonadati</taxon>
        <taxon>Bacteroidota</taxon>
        <taxon>Saprospiria</taxon>
        <taxon>Saprospirales</taxon>
        <taxon>Lewinellaceae</taxon>
        <taxon>Neolewinella</taxon>
    </lineage>
</organism>
<keyword evidence="2" id="KW-1185">Reference proteome</keyword>
<evidence type="ECO:0000313" key="2">
    <source>
        <dbReference type="Proteomes" id="UP000308528"/>
    </source>
</evidence>
<dbReference type="SUPFAM" id="SSF48371">
    <property type="entry name" value="ARM repeat"/>
    <property type="match status" value="1"/>
</dbReference>
<dbReference type="OrthoDB" id="1491989at2"/>
<accession>A0A4S4NQX8</accession>
<dbReference type="AlphaFoldDB" id="A0A4S4NQX8"/>
<dbReference type="InterPro" id="IPR016024">
    <property type="entry name" value="ARM-type_fold"/>
</dbReference>
<evidence type="ECO:0000313" key="1">
    <source>
        <dbReference type="EMBL" id="THH41575.1"/>
    </source>
</evidence>
<reference evidence="1 2" key="1">
    <citation type="submission" date="2019-04" db="EMBL/GenBank/DDBJ databases">
        <title>Lewinella litorea sp. nov., isolated from a marine sand.</title>
        <authorList>
            <person name="Yoon J.-H."/>
        </authorList>
    </citation>
    <scope>NUCLEOTIDE SEQUENCE [LARGE SCALE GENOMIC DNA]</scope>
    <source>
        <strain evidence="1 2">HSMS-39</strain>
    </source>
</reference>
<proteinExistence type="predicted"/>
<protein>
    <submittedName>
        <fullName evidence="1">Uncharacterized protein</fullName>
    </submittedName>
</protein>
<sequence length="508" mass="56874">MASVDYRWTIPTRYGPATYGLSFATSGKVEVAALPFAALPESVLKLTYGSNWEAVHTYLGALAPTLPHRIRAAILLKDAPPPFGAVVAAYRESILQMGKDGSRPTRTGGMGIYAFGEDEVNDALKRLADSEAIAHLEHTDDRLLDYLQTLLPVASEKTSRLVYGVLRALGTPKAREILLRCLESEGRHPYTPEILQSLASYTSRETLQRLRAVYDAGKFAEDDLEEYLRLLSRFPGFGLRDHLTELLDRHPDQVELIVQAMRSLSMPDASVAGTIREKFDAENHYPVLDRLLRAINTLNVPPFTVDLAAMNRKVDAPAFTEVPPVNWPQQLEPGWRELVRRTSLAAAIAVVTEYLERPEPRLQRNALLQLKVVLSEHELSDPLPGPLESRLRQLLASRYDKVYVEVLNVLGQRNVPLADPAAMLQAVLEIAIGNRYRFVVLTALRRIGDTEPLRHLTRSFLHRQVVAAIDSDRLEQIAAFLPFVEKYLGETAGLRRSLQERLAKSAER</sequence>
<name>A0A4S4NQX8_9BACT</name>
<comment type="caution">
    <text evidence="1">The sequence shown here is derived from an EMBL/GenBank/DDBJ whole genome shotgun (WGS) entry which is preliminary data.</text>
</comment>
<dbReference type="EMBL" id="SRSF01000001">
    <property type="protein sequence ID" value="THH41575.1"/>
    <property type="molecule type" value="Genomic_DNA"/>
</dbReference>
<dbReference type="RefSeq" id="WP_136456419.1">
    <property type="nucleotide sequence ID" value="NZ_SRSF01000001.1"/>
</dbReference>